<evidence type="ECO:0000256" key="6">
    <source>
        <dbReference type="ARBA" id="ARBA00023121"/>
    </source>
</evidence>
<dbReference type="InterPro" id="IPR001683">
    <property type="entry name" value="PX_dom"/>
</dbReference>
<dbReference type="InterPro" id="IPR031424">
    <property type="entry name" value="QVR-like"/>
</dbReference>
<dbReference type="PANTHER" id="PTHR15813:SF9">
    <property type="entry name" value="PX DOMAIN-CONTAINING PROTEIN"/>
    <property type="match status" value="1"/>
</dbReference>
<evidence type="ECO:0000259" key="10">
    <source>
        <dbReference type="PROSITE" id="PS50195"/>
    </source>
</evidence>
<evidence type="ECO:0000256" key="3">
    <source>
        <dbReference type="ARBA" id="ARBA00022448"/>
    </source>
</evidence>
<dbReference type="PANTHER" id="PTHR15813">
    <property type="entry name" value="SORTING NEXIN-22 AND 24"/>
    <property type="match status" value="1"/>
</dbReference>
<comment type="similarity">
    <text evidence="2">Belongs to the sorting nexin family.</text>
</comment>
<evidence type="ECO:0000256" key="7">
    <source>
        <dbReference type="ARBA" id="ARBA00023136"/>
    </source>
</evidence>
<dbReference type="SMART" id="SM00312">
    <property type="entry name" value="PX"/>
    <property type="match status" value="1"/>
</dbReference>
<name>A0A834XKZ4_APHGI</name>
<dbReference type="GO" id="GO:0032222">
    <property type="term" value="P:regulation of synaptic transmission, cholinergic"/>
    <property type="evidence" value="ECO:0007669"/>
    <property type="project" value="InterPro"/>
</dbReference>
<dbReference type="InterPro" id="IPR036871">
    <property type="entry name" value="PX_dom_sf"/>
</dbReference>
<dbReference type="GO" id="GO:0030659">
    <property type="term" value="C:cytoplasmic vesicle membrane"/>
    <property type="evidence" value="ECO:0007669"/>
    <property type="project" value="UniProtKB-SubCell"/>
</dbReference>
<keyword evidence="12" id="KW-1185">Reference proteome</keyword>
<keyword evidence="6" id="KW-0446">Lipid-binding</keyword>
<evidence type="ECO:0000256" key="5">
    <source>
        <dbReference type="ARBA" id="ARBA00022927"/>
    </source>
</evidence>
<accession>A0A834XKZ4</accession>
<evidence type="ECO:0000256" key="9">
    <source>
        <dbReference type="ARBA" id="ARBA00023329"/>
    </source>
</evidence>
<dbReference type="OrthoDB" id="9988013at2759"/>
<dbReference type="AlphaFoldDB" id="A0A834XKZ4"/>
<dbReference type="EMBL" id="JACMRX010000006">
    <property type="protein sequence ID" value="KAF7987264.1"/>
    <property type="molecule type" value="Genomic_DNA"/>
</dbReference>
<dbReference type="Pfam" id="PF17064">
    <property type="entry name" value="QVR"/>
    <property type="match status" value="1"/>
</dbReference>
<dbReference type="Pfam" id="PF00787">
    <property type="entry name" value="PX"/>
    <property type="match status" value="1"/>
</dbReference>
<evidence type="ECO:0000256" key="4">
    <source>
        <dbReference type="ARBA" id="ARBA00022729"/>
    </source>
</evidence>
<dbReference type="PROSITE" id="PS50195">
    <property type="entry name" value="PX"/>
    <property type="match status" value="1"/>
</dbReference>
<protein>
    <recommendedName>
        <fullName evidence="10">PX domain-containing protein</fullName>
    </recommendedName>
</protein>
<proteinExistence type="inferred from homology"/>
<comment type="caution">
    <text evidence="11">The sequence shown here is derived from an EMBL/GenBank/DDBJ whole genome shotgun (WGS) entry which is preliminary data.</text>
</comment>
<evidence type="ECO:0000256" key="1">
    <source>
        <dbReference type="ARBA" id="ARBA00004180"/>
    </source>
</evidence>
<keyword evidence="8" id="KW-0325">Glycoprotein</keyword>
<keyword evidence="7" id="KW-0472">Membrane</keyword>
<dbReference type="GO" id="GO:0015031">
    <property type="term" value="P:protein transport"/>
    <property type="evidence" value="ECO:0007669"/>
    <property type="project" value="UniProtKB-KW"/>
</dbReference>
<evidence type="ECO:0000313" key="11">
    <source>
        <dbReference type="EMBL" id="KAF7987264.1"/>
    </source>
</evidence>
<keyword evidence="5" id="KW-0653">Protein transport</keyword>
<organism evidence="11 12">
    <name type="scientific">Aphidius gifuensis</name>
    <name type="common">Parasitoid wasp</name>
    <dbReference type="NCBI Taxonomy" id="684658"/>
    <lineage>
        <taxon>Eukaryota</taxon>
        <taxon>Metazoa</taxon>
        <taxon>Ecdysozoa</taxon>
        <taxon>Arthropoda</taxon>
        <taxon>Hexapoda</taxon>
        <taxon>Insecta</taxon>
        <taxon>Pterygota</taxon>
        <taxon>Neoptera</taxon>
        <taxon>Endopterygota</taxon>
        <taxon>Hymenoptera</taxon>
        <taxon>Apocrita</taxon>
        <taxon>Ichneumonoidea</taxon>
        <taxon>Braconidae</taxon>
        <taxon>Aphidiinae</taxon>
        <taxon>Aphidius</taxon>
    </lineage>
</organism>
<dbReference type="SUPFAM" id="SSF64268">
    <property type="entry name" value="PX domain"/>
    <property type="match status" value="1"/>
</dbReference>
<dbReference type="InterPro" id="IPR052467">
    <property type="entry name" value="Sorting_nexin_PX-domain"/>
</dbReference>
<comment type="subcellular location">
    <subcellularLocation>
        <location evidence="1">Cytoplasmic vesicle membrane</location>
        <topology evidence="1">Peripheral membrane protein</topology>
        <orientation evidence="1">Cytoplasmic side</orientation>
    </subcellularLocation>
</comment>
<evidence type="ECO:0000313" key="12">
    <source>
        <dbReference type="Proteomes" id="UP000639338"/>
    </source>
</evidence>
<keyword evidence="4" id="KW-0732">Signal</keyword>
<evidence type="ECO:0000256" key="8">
    <source>
        <dbReference type="ARBA" id="ARBA00023180"/>
    </source>
</evidence>
<dbReference type="CDD" id="cd23589">
    <property type="entry name" value="TFP_LU_ECD_Rtv"/>
    <property type="match status" value="1"/>
</dbReference>
<evidence type="ECO:0000256" key="2">
    <source>
        <dbReference type="ARBA" id="ARBA00010883"/>
    </source>
</evidence>
<dbReference type="Proteomes" id="UP000639338">
    <property type="component" value="Unassembled WGS sequence"/>
</dbReference>
<keyword evidence="3" id="KW-0813">Transport</keyword>
<dbReference type="GO" id="GO:0030431">
    <property type="term" value="P:sleep"/>
    <property type="evidence" value="ECO:0007669"/>
    <property type="project" value="InterPro"/>
</dbReference>
<reference evidence="11 12" key="1">
    <citation type="submission" date="2020-08" db="EMBL/GenBank/DDBJ databases">
        <title>Aphidius gifuensis genome sequencing and assembly.</title>
        <authorList>
            <person name="Du Z."/>
        </authorList>
    </citation>
    <scope>NUCLEOTIDE SEQUENCE [LARGE SCALE GENOMIC DNA]</scope>
    <source>
        <strain evidence="11">YNYX2018</strain>
        <tissue evidence="11">Adults</tissue>
    </source>
</reference>
<sequence length="389" mass="44033">MTLHDLIKHMSTIKEDEMYRVMITGYRLVTHGKSYYVYSIQVTEPNSGILYVIERRYSEFNSLHRKLKKKETNIAPFPPKKLRNSQLQVLEQRRAALELYLQKMLQLSTTKQQVLEFLGITGKKKTSEMINSNRMNEINENNSNVEIGHYPIVTFTCDPYLTTKKRTSLPDIVTQGVLLGCSTIVNLVYLILSSPNVICGFVKTSAIDLNDLSRASTLSDSKIASVTIPGSKSIFTSCKFVSLKIEKKYIDKLKFLCLFDSNLTNKILGNLKRCVSCRSRGELGSCRDPFTINSTLGVHEPGIKIEPCASGWCGKIIESLNEYATATQRMCFQRPPDDGEERCSFTIKNWKKVFMCFCKGDLCNDATSVSVSRYLISMSIVLILVSRII</sequence>
<dbReference type="Gene3D" id="3.30.1520.10">
    <property type="entry name" value="Phox-like domain"/>
    <property type="match status" value="1"/>
</dbReference>
<feature type="domain" description="PX" evidence="10">
    <location>
        <begin position="16"/>
        <end position="146"/>
    </location>
</feature>
<dbReference type="GO" id="GO:1901981">
    <property type="term" value="F:phosphatidylinositol phosphate binding"/>
    <property type="evidence" value="ECO:0007669"/>
    <property type="project" value="TreeGrafter"/>
</dbReference>
<gene>
    <name evidence="11" type="ORF">HCN44_003026</name>
</gene>
<keyword evidence="9" id="KW-0968">Cytoplasmic vesicle</keyword>